<dbReference type="InterPro" id="IPR000182">
    <property type="entry name" value="GNAT_dom"/>
</dbReference>
<dbReference type="Gene3D" id="3.40.630.30">
    <property type="match status" value="1"/>
</dbReference>
<dbReference type="PANTHER" id="PTHR43441">
    <property type="entry name" value="RIBOSOMAL-PROTEIN-SERINE ACETYLTRANSFERASE"/>
    <property type="match status" value="1"/>
</dbReference>
<feature type="domain" description="N-acetyltransferase" evidence="2">
    <location>
        <begin position="31"/>
        <end position="206"/>
    </location>
</feature>
<dbReference type="PANTHER" id="PTHR43441:SF5">
    <property type="entry name" value="FAMILY ACETYLTRANSFERASE, PUTATIVE-RELATED"/>
    <property type="match status" value="1"/>
</dbReference>
<dbReference type="SUPFAM" id="SSF55729">
    <property type="entry name" value="Acyl-CoA N-acyltransferases (Nat)"/>
    <property type="match status" value="1"/>
</dbReference>
<evidence type="ECO:0000256" key="1">
    <source>
        <dbReference type="SAM" id="MobiDB-lite"/>
    </source>
</evidence>
<dbReference type="GO" id="GO:0008999">
    <property type="term" value="F:protein-N-terminal-alanine acetyltransferase activity"/>
    <property type="evidence" value="ECO:0007669"/>
    <property type="project" value="TreeGrafter"/>
</dbReference>
<sequence length="252" mass="27874">MTNINTKGNTSSMAKPSNFCYPLRPLSNDNISLVPFDPSTHLAPYFALSSPYPELYKHTTFGPFGSAQEFYEDFVAYKIENPTTVMFAVVDKTRSPSIRGMGGALAGIIGYLNSEPANLSTEIGFVFTLPGFQKRRVASTAVGLMLWYALEPVARGGLGLRRVQWQTNSSNQPSRRLAEKMGFRFEGILRWQRIFHGGKRKGKMGNGKGTPLGGDGEDLGRDTVMLGICWDDWEHGARERVQGLIKEPSSRA</sequence>
<dbReference type="PROSITE" id="PS51186">
    <property type="entry name" value="GNAT"/>
    <property type="match status" value="1"/>
</dbReference>
<dbReference type="GO" id="GO:1990189">
    <property type="term" value="F:protein N-terminal-serine acetyltransferase activity"/>
    <property type="evidence" value="ECO:0007669"/>
    <property type="project" value="TreeGrafter"/>
</dbReference>
<dbReference type="InterPro" id="IPR051908">
    <property type="entry name" value="Ribosomal_N-acetyltransferase"/>
</dbReference>
<name>A0A8H7ANJ2_9EURO</name>
<evidence type="ECO:0000313" key="4">
    <source>
        <dbReference type="Proteomes" id="UP000606974"/>
    </source>
</evidence>
<feature type="compositionally biased region" description="Gly residues" evidence="1">
    <location>
        <begin position="204"/>
        <end position="214"/>
    </location>
</feature>
<evidence type="ECO:0000313" key="3">
    <source>
        <dbReference type="EMBL" id="KAF7512505.1"/>
    </source>
</evidence>
<dbReference type="OrthoDB" id="41238at2759"/>
<accession>A0A8H7ANJ2</accession>
<feature type="region of interest" description="Disordered" evidence="1">
    <location>
        <begin position="199"/>
        <end position="218"/>
    </location>
</feature>
<dbReference type="EMBL" id="JAACFV010000012">
    <property type="protein sequence ID" value="KAF7512505.1"/>
    <property type="molecule type" value="Genomic_DNA"/>
</dbReference>
<evidence type="ECO:0000259" key="2">
    <source>
        <dbReference type="PROSITE" id="PS51186"/>
    </source>
</evidence>
<comment type="caution">
    <text evidence="3">The sequence shown here is derived from an EMBL/GenBank/DDBJ whole genome shotgun (WGS) entry which is preliminary data.</text>
</comment>
<organism evidence="3 4">
    <name type="scientific">Endocarpon pusillum</name>
    <dbReference type="NCBI Taxonomy" id="364733"/>
    <lineage>
        <taxon>Eukaryota</taxon>
        <taxon>Fungi</taxon>
        <taxon>Dikarya</taxon>
        <taxon>Ascomycota</taxon>
        <taxon>Pezizomycotina</taxon>
        <taxon>Eurotiomycetes</taxon>
        <taxon>Chaetothyriomycetidae</taxon>
        <taxon>Verrucariales</taxon>
        <taxon>Verrucariaceae</taxon>
        <taxon>Endocarpon</taxon>
    </lineage>
</organism>
<dbReference type="AlphaFoldDB" id="A0A8H7ANJ2"/>
<dbReference type="Pfam" id="PF13302">
    <property type="entry name" value="Acetyltransf_3"/>
    <property type="match status" value="1"/>
</dbReference>
<dbReference type="InterPro" id="IPR016181">
    <property type="entry name" value="Acyl_CoA_acyltransferase"/>
</dbReference>
<reference evidence="3" key="1">
    <citation type="submission" date="2020-02" db="EMBL/GenBank/DDBJ databases">
        <authorList>
            <person name="Palmer J.M."/>
        </authorList>
    </citation>
    <scope>NUCLEOTIDE SEQUENCE</scope>
    <source>
        <strain evidence="3">EPUS1.4</strain>
        <tissue evidence="3">Thallus</tissue>
    </source>
</reference>
<gene>
    <name evidence="3" type="ORF">GJ744_001440</name>
</gene>
<keyword evidence="4" id="KW-1185">Reference proteome</keyword>
<dbReference type="Proteomes" id="UP000606974">
    <property type="component" value="Unassembled WGS sequence"/>
</dbReference>
<proteinExistence type="predicted"/>
<protein>
    <recommendedName>
        <fullName evidence="2">N-acetyltransferase domain-containing protein</fullName>
    </recommendedName>
</protein>